<keyword evidence="1" id="KW-0808">Transferase</keyword>
<dbReference type="PROSITE" id="PS51186">
    <property type="entry name" value="GNAT"/>
    <property type="match status" value="2"/>
</dbReference>
<evidence type="ECO:0000256" key="2">
    <source>
        <dbReference type="ARBA" id="ARBA00023315"/>
    </source>
</evidence>
<comment type="similarity">
    <text evidence="3">Belongs to the acetyltransferase family. RimJ subfamily.</text>
</comment>
<dbReference type="PANTHER" id="PTHR43792">
    <property type="entry name" value="GNAT FAMILY, PUTATIVE (AFU_ORTHOLOGUE AFUA_3G00765)-RELATED-RELATED"/>
    <property type="match status" value="1"/>
</dbReference>
<evidence type="ECO:0000256" key="3">
    <source>
        <dbReference type="ARBA" id="ARBA00038502"/>
    </source>
</evidence>
<gene>
    <name evidence="5" type="ORF">SAMN02745857_01535</name>
</gene>
<proteinExistence type="inferred from homology"/>
<sequence>MSLCITTARLHVRAFTPADLDAFHALTRQSEITDVLDDWAMTREQCGQMLAWHAARYAAFDGNAPVILLAICLHADNLPIGWLGIWPKAGLPADIPEVMYALGRDHRGQGYVAEAVRAAAGFVFASGKLRALLAVVKPDNIASCRVVTQCGFVAQGTVHVAGEGDYDYYELARPPGPQLQPVQPEDAEALCAMFHRIVAHEAEHWLGGCAPYIPDHDKPGMQRYQAALGGYFWIMQEGVAAGAVHVTHSGCEHARIELLYLAPEYQSLGLGGAVLRLLEVRYPQVRRWSLDSTRHSARNLPFYRKYGFVVIGQDDDEYYLRKQIALPVPGAAPVQQQDWRGGNFRDCTLAGADLADCDLSGLQISGSNLAGLSVNNAHIGDARFNNVNLSGARIGNARLTGLALHNVALAGAVFSETSLGDGDAPGLHWQDSDLRNSRFTGCDLRGVALDGCQMDGMTIDGVPFSDLLAAYRAMT</sequence>
<dbReference type="CDD" id="cd04301">
    <property type="entry name" value="NAT_SF"/>
    <property type="match status" value="1"/>
</dbReference>
<dbReference type="Pfam" id="PF00805">
    <property type="entry name" value="Pentapeptide"/>
    <property type="match status" value="3"/>
</dbReference>
<dbReference type="GO" id="GO:0016747">
    <property type="term" value="F:acyltransferase activity, transferring groups other than amino-acyl groups"/>
    <property type="evidence" value="ECO:0007669"/>
    <property type="project" value="InterPro"/>
</dbReference>
<dbReference type="InterPro" id="IPR016181">
    <property type="entry name" value="Acyl_CoA_acyltransferase"/>
</dbReference>
<dbReference type="SUPFAM" id="SSF55729">
    <property type="entry name" value="Acyl-CoA N-acyltransferases (Nat)"/>
    <property type="match status" value="2"/>
</dbReference>
<dbReference type="STRING" id="1121001.SAMN02745857_01535"/>
<dbReference type="Gene3D" id="2.160.20.80">
    <property type="entry name" value="E3 ubiquitin-protein ligase SopA"/>
    <property type="match status" value="1"/>
</dbReference>
<evidence type="ECO:0000256" key="1">
    <source>
        <dbReference type="ARBA" id="ARBA00022679"/>
    </source>
</evidence>
<dbReference type="EMBL" id="FWXD01000007">
    <property type="protein sequence ID" value="SMC23072.1"/>
    <property type="molecule type" value="Genomic_DNA"/>
</dbReference>
<keyword evidence="2" id="KW-0012">Acyltransferase</keyword>
<dbReference type="PANTHER" id="PTHR43792:SF8">
    <property type="entry name" value="[RIBOSOMAL PROTEIN US5]-ALANINE N-ACETYLTRANSFERASE"/>
    <property type="match status" value="1"/>
</dbReference>
<name>A0A1W1XH17_9NEIS</name>
<dbReference type="Gene3D" id="3.40.630.30">
    <property type="match status" value="2"/>
</dbReference>
<feature type="domain" description="N-acetyltransferase" evidence="4">
    <location>
        <begin position="10"/>
        <end position="174"/>
    </location>
</feature>
<reference evidence="5 6" key="1">
    <citation type="submission" date="2017-04" db="EMBL/GenBank/DDBJ databases">
        <authorList>
            <person name="Afonso C.L."/>
            <person name="Miller P.J."/>
            <person name="Scott M.A."/>
            <person name="Spackman E."/>
            <person name="Goraichik I."/>
            <person name="Dimitrov K.M."/>
            <person name="Suarez D.L."/>
            <person name="Swayne D.E."/>
        </authorList>
    </citation>
    <scope>NUCLEOTIDE SEQUENCE [LARGE SCALE GENOMIC DNA]</scope>
    <source>
        <strain evidence="5 6">DSM 23236</strain>
    </source>
</reference>
<dbReference type="InterPro" id="IPR001646">
    <property type="entry name" value="5peptide_repeat"/>
</dbReference>
<dbReference type="Pfam" id="PF13302">
    <property type="entry name" value="Acetyltransf_3"/>
    <property type="match status" value="1"/>
</dbReference>
<dbReference type="InterPro" id="IPR000182">
    <property type="entry name" value="GNAT_dom"/>
</dbReference>
<accession>A0A1W1XH17</accession>
<dbReference type="InterPro" id="IPR051531">
    <property type="entry name" value="N-acetyltransferase"/>
</dbReference>
<evidence type="ECO:0000313" key="6">
    <source>
        <dbReference type="Proteomes" id="UP000192761"/>
    </source>
</evidence>
<evidence type="ECO:0000259" key="4">
    <source>
        <dbReference type="PROSITE" id="PS51186"/>
    </source>
</evidence>
<feature type="domain" description="N-acetyltransferase" evidence="4">
    <location>
        <begin position="177"/>
        <end position="327"/>
    </location>
</feature>
<keyword evidence="6" id="KW-1185">Reference proteome</keyword>
<dbReference type="SUPFAM" id="SSF141571">
    <property type="entry name" value="Pentapeptide repeat-like"/>
    <property type="match status" value="1"/>
</dbReference>
<dbReference type="Proteomes" id="UP000192761">
    <property type="component" value="Unassembled WGS sequence"/>
</dbReference>
<evidence type="ECO:0000313" key="5">
    <source>
        <dbReference type="EMBL" id="SMC23072.1"/>
    </source>
</evidence>
<dbReference type="AlphaFoldDB" id="A0A1W1XH17"/>
<dbReference type="RefSeq" id="WP_176216835.1">
    <property type="nucleotide sequence ID" value="NZ_FWXD01000007.1"/>
</dbReference>
<dbReference type="Pfam" id="PF13508">
    <property type="entry name" value="Acetyltransf_7"/>
    <property type="match status" value="1"/>
</dbReference>
<protein>
    <submittedName>
        <fullName evidence="5">Uncharacterized low-complexity proteins</fullName>
    </submittedName>
</protein>
<organism evidence="5 6">
    <name type="scientific">Andreprevotia lacus DSM 23236</name>
    <dbReference type="NCBI Taxonomy" id="1121001"/>
    <lineage>
        <taxon>Bacteria</taxon>
        <taxon>Pseudomonadati</taxon>
        <taxon>Pseudomonadota</taxon>
        <taxon>Betaproteobacteria</taxon>
        <taxon>Neisseriales</taxon>
        <taxon>Chitinibacteraceae</taxon>
        <taxon>Andreprevotia</taxon>
    </lineage>
</organism>